<keyword evidence="3" id="KW-1185">Reference proteome</keyword>
<name>A0ABV5CT34_9ACTN</name>
<dbReference type="Proteomes" id="UP001582793">
    <property type="component" value="Unassembled WGS sequence"/>
</dbReference>
<dbReference type="InterPro" id="IPR036390">
    <property type="entry name" value="WH_DNA-bd_sf"/>
</dbReference>
<evidence type="ECO:0000256" key="1">
    <source>
        <dbReference type="SAM" id="MobiDB-lite"/>
    </source>
</evidence>
<gene>
    <name evidence="2" type="ORF">AAFH96_18540</name>
</gene>
<protein>
    <submittedName>
        <fullName evidence="2">PadR family transcriptional regulator</fullName>
    </submittedName>
</protein>
<dbReference type="SUPFAM" id="SSF46785">
    <property type="entry name" value="Winged helix' DNA-binding domain"/>
    <property type="match status" value="1"/>
</dbReference>
<evidence type="ECO:0000313" key="3">
    <source>
        <dbReference type="Proteomes" id="UP001582793"/>
    </source>
</evidence>
<feature type="region of interest" description="Disordered" evidence="1">
    <location>
        <begin position="96"/>
        <end position="121"/>
    </location>
</feature>
<sequence length="121" mass="13521">MTVRVTVAVARVLRIFLDDVAQPHHGYELMRLTGFPSGKLYPILARLQSAGWLIREPEDIDPVAAGRPARHFYRLSPQDAHAARRELVTLTEQLRPTAAVSDAPPHRDGRPAWAPRLADDV</sequence>
<organism evidence="2 3">
    <name type="scientific">Polymorphospora lycopeni</name>
    <dbReference type="NCBI Taxonomy" id="3140240"/>
    <lineage>
        <taxon>Bacteria</taxon>
        <taxon>Bacillati</taxon>
        <taxon>Actinomycetota</taxon>
        <taxon>Actinomycetes</taxon>
        <taxon>Micromonosporales</taxon>
        <taxon>Micromonosporaceae</taxon>
        <taxon>Polymorphospora</taxon>
    </lineage>
</organism>
<dbReference type="EMBL" id="JBCGDC010000050">
    <property type="protein sequence ID" value="MFB6395087.1"/>
    <property type="molecule type" value="Genomic_DNA"/>
</dbReference>
<evidence type="ECO:0000313" key="2">
    <source>
        <dbReference type="EMBL" id="MFB6395087.1"/>
    </source>
</evidence>
<dbReference type="RefSeq" id="WP_375735028.1">
    <property type="nucleotide sequence ID" value="NZ_JBCGDC010000050.1"/>
</dbReference>
<dbReference type="Gene3D" id="1.10.10.10">
    <property type="entry name" value="Winged helix-like DNA-binding domain superfamily/Winged helix DNA-binding domain"/>
    <property type="match status" value="1"/>
</dbReference>
<accession>A0ABV5CT34</accession>
<comment type="caution">
    <text evidence="2">The sequence shown here is derived from an EMBL/GenBank/DDBJ whole genome shotgun (WGS) entry which is preliminary data.</text>
</comment>
<proteinExistence type="predicted"/>
<dbReference type="InterPro" id="IPR036388">
    <property type="entry name" value="WH-like_DNA-bd_sf"/>
</dbReference>
<reference evidence="2 3" key="1">
    <citation type="submission" date="2024-04" db="EMBL/GenBank/DDBJ databases">
        <title>Polymorphospora sp. isolated from Baiyangdian Lake in Xiong'an New Area.</title>
        <authorList>
            <person name="Zhang X."/>
            <person name="Liu J."/>
        </authorList>
    </citation>
    <scope>NUCLEOTIDE SEQUENCE [LARGE SCALE GENOMIC DNA]</scope>
    <source>
        <strain evidence="2 3">2-325</strain>
    </source>
</reference>